<comment type="subunit">
    <text evidence="3 10">Monomer.</text>
</comment>
<keyword evidence="11" id="KW-0449">Lipoprotein</keyword>
<organism evidence="11 12">
    <name type="scientific">Parazoarcus communis</name>
    <dbReference type="NCBI Taxonomy" id="41977"/>
    <lineage>
        <taxon>Bacteria</taxon>
        <taxon>Pseudomonadati</taxon>
        <taxon>Pseudomonadota</taxon>
        <taxon>Betaproteobacteria</taxon>
        <taxon>Rhodocyclales</taxon>
        <taxon>Zoogloeaceae</taxon>
        <taxon>Parazoarcus</taxon>
    </lineage>
</organism>
<evidence type="ECO:0000256" key="3">
    <source>
        <dbReference type="ARBA" id="ARBA00011245"/>
    </source>
</evidence>
<dbReference type="AlphaFoldDB" id="A0A2U8GL57"/>
<keyword evidence="9 10" id="KW-0143">Chaperone</keyword>
<evidence type="ECO:0000256" key="4">
    <source>
        <dbReference type="ARBA" id="ARBA00014035"/>
    </source>
</evidence>
<dbReference type="RefSeq" id="WP_108947902.1">
    <property type="nucleotide sequence ID" value="NZ_CP022187.1"/>
</dbReference>
<evidence type="ECO:0000256" key="7">
    <source>
        <dbReference type="ARBA" id="ARBA00022764"/>
    </source>
</evidence>
<evidence type="ECO:0000256" key="9">
    <source>
        <dbReference type="ARBA" id="ARBA00023186"/>
    </source>
</evidence>
<dbReference type="PANTHER" id="PTHR35869">
    <property type="entry name" value="OUTER-MEMBRANE LIPOPROTEIN CARRIER PROTEIN"/>
    <property type="match status" value="1"/>
</dbReference>
<evidence type="ECO:0000313" key="12">
    <source>
        <dbReference type="Proteomes" id="UP000244930"/>
    </source>
</evidence>
<dbReference type="GO" id="GO:0042953">
    <property type="term" value="P:lipoprotein transport"/>
    <property type="evidence" value="ECO:0007669"/>
    <property type="project" value="InterPro"/>
</dbReference>
<keyword evidence="7 10" id="KW-0574">Periplasm</keyword>
<dbReference type="CDD" id="cd16325">
    <property type="entry name" value="LolA"/>
    <property type="match status" value="1"/>
</dbReference>
<sequence length="209" mass="22802" precursor="true">MNMKALKLAVAMVLTLAAGSTLAADAIAQLRQFVSVTRSAEGEFEQTVVARSGRKPQQAAGRFAFSRPGKFRWEYELPYQQLLVGDGERLWSWDRDLNQVTVRPIGDALGATPAAILFGQGDLEKDFVLGEGGDSDGLSWVDASPRKAESSFESMRIGLLDGQLKRMELRDNFGQTTLIRFTRLQANPAPDAGRFRFVPPAGADVIGTP</sequence>
<dbReference type="HAMAP" id="MF_00240">
    <property type="entry name" value="LolA"/>
    <property type="match status" value="1"/>
</dbReference>
<keyword evidence="8 10" id="KW-0653">Protein transport</keyword>
<dbReference type="Pfam" id="PF03548">
    <property type="entry name" value="LolA"/>
    <property type="match status" value="1"/>
</dbReference>
<keyword evidence="12" id="KW-1185">Reference proteome</keyword>
<dbReference type="PANTHER" id="PTHR35869:SF1">
    <property type="entry name" value="OUTER-MEMBRANE LIPOPROTEIN CARRIER PROTEIN"/>
    <property type="match status" value="1"/>
</dbReference>
<dbReference type="InterPro" id="IPR018323">
    <property type="entry name" value="OM_lipoprot_carrier_LolA_Pbac"/>
</dbReference>
<keyword evidence="5 10" id="KW-0813">Transport</keyword>
<dbReference type="EMBL" id="CP022187">
    <property type="protein sequence ID" value="AWI74194.1"/>
    <property type="molecule type" value="Genomic_DNA"/>
</dbReference>
<evidence type="ECO:0000256" key="8">
    <source>
        <dbReference type="ARBA" id="ARBA00022927"/>
    </source>
</evidence>
<comment type="similarity">
    <text evidence="2 10">Belongs to the LolA family.</text>
</comment>
<reference evidence="11 12" key="1">
    <citation type="submission" date="2017-06" db="EMBL/GenBank/DDBJ databases">
        <title>Azoarcus.</title>
        <authorList>
            <person name="Woo J.-H."/>
            <person name="Kim H.-S."/>
        </authorList>
    </citation>
    <scope>NUCLEOTIDE SEQUENCE [LARGE SCALE GENOMIC DNA]</scope>
    <source>
        <strain evidence="11 12">TSPY31</strain>
    </source>
</reference>
<dbReference type="InterPro" id="IPR029046">
    <property type="entry name" value="LolA/LolB/LppX"/>
</dbReference>
<dbReference type="GO" id="GO:0044874">
    <property type="term" value="P:lipoprotein localization to outer membrane"/>
    <property type="evidence" value="ECO:0007669"/>
    <property type="project" value="UniProtKB-UniRule"/>
</dbReference>
<dbReference type="SUPFAM" id="SSF89392">
    <property type="entry name" value="Prokaryotic lipoproteins and lipoprotein localization factors"/>
    <property type="match status" value="1"/>
</dbReference>
<comment type="subcellular location">
    <subcellularLocation>
        <location evidence="1 10">Periplasm</location>
    </subcellularLocation>
</comment>
<dbReference type="InterPro" id="IPR004564">
    <property type="entry name" value="OM_lipoprot_carrier_LolA-like"/>
</dbReference>
<name>A0A2U8GL57_9RHOO</name>
<dbReference type="GO" id="GO:0042597">
    <property type="term" value="C:periplasmic space"/>
    <property type="evidence" value="ECO:0007669"/>
    <property type="project" value="UniProtKB-SubCell"/>
</dbReference>
<keyword evidence="6 10" id="KW-0732">Signal</keyword>
<evidence type="ECO:0000256" key="2">
    <source>
        <dbReference type="ARBA" id="ARBA00007615"/>
    </source>
</evidence>
<proteinExistence type="inferred from homology"/>
<dbReference type="NCBIfam" id="TIGR00547">
    <property type="entry name" value="lolA"/>
    <property type="match status" value="1"/>
</dbReference>
<comment type="function">
    <text evidence="10">Participates in the translocation of lipoproteins from the inner membrane to the outer membrane. Only forms a complex with a lipoprotein if the residue after the N-terminal Cys is not an aspartate (The Asp acts as a targeting signal to indicate that the lipoprotein should stay in the inner membrane).</text>
</comment>
<gene>
    <name evidence="10 11" type="primary">lolA</name>
    <name evidence="11" type="ORF">CEW83_02290</name>
</gene>
<evidence type="ECO:0000313" key="11">
    <source>
        <dbReference type="EMBL" id="AWI74194.1"/>
    </source>
</evidence>
<evidence type="ECO:0000256" key="6">
    <source>
        <dbReference type="ARBA" id="ARBA00022729"/>
    </source>
</evidence>
<feature type="chain" id="PRO_5016183886" description="Outer-membrane lipoprotein carrier protein" evidence="10">
    <location>
        <begin position="24"/>
        <end position="209"/>
    </location>
</feature>
<protein>
    <recommendedName>
        <fullName evidence="4 10">Outer-membrane lipoprotein carrier protein</fullName>
    </recommendedName>
</protein>
<dbReference type="Proteomes" id="UP000244930">
    <property type="component" value="Chromosome"/>
</dbReference>
<evidence type="ECO:0000256" key="5">
    <source>
        <dbReference type="ARBA" id="ARBA00022448"/>
    </source>
</evidence>
<evidence type="ECO:0000256" key="1">
    <source>
        <dbReference type="ARBA" id="ARBA00004418"/>
    </source>
</evidence>
<accession>A0A2U8GL57</accession>
<dbReference type="Gene3D" id="2.50.20.10">
    <property type="entry name" value="Lipoprotein localisation LolA/LolB/LppX"/>
    <property type="match status" value="1"/>
</dbReference>
<feature type="signal peptide" evidence="10">
    <location>
        <begin position="1"/>
        <end position="23"/>
    </location>
</feature>
<evidence type="ECO:0000256" key="10">
    <source>
        <dbReference type="HAMAP-Rule" id="MF_00240"/>
    </source>
</evidence>
<dbReference type="KEGG" id="acom:CEW83_02290"/>